<organism evidence="1 2">
    <name type="scientific">Roseiflexus castenholzii (strain DSM 13941 / HLO8)</name>
    <dbReference type="NCBI Taxonomy" id="383372"/>
    <lineage>
        <taxon>Bacteria</taxon>
        <taxon>Bacillati</taxon>
        <taxon>Chloroflexota</taxon>
        <taxon>Chloroflexia</taxon>
        <taxon>Chloroflexales</taxon>
        <taxon>Roseiflexineae</taxon>
        <taxon>Roseiflexaceae</taxon>
        <taxon>Roseiflexus</taxon>
    </lineage>
</organism>
<protein>
    <recommendedName>
        <fullName evidence="3">Transposase</fullName>
    </recommendedName>
</protein>
<evidence type="ECO:0000313" key="2">
    <source>
        <dbReference type="Proteomes" id="UP000000263"/>
    </source>
</evidence>
<dbReference type="InterPro" id="IPR010921">
    <property type="entry name" value="Trp_repressor/repl_initiator"/>
</dbReference>
<dbReference type="eggNOG" id="COG2963">
    <property type="taxonomic scope" value="Bacteria"/>
</dbReference>
<accession>A7NJ96</accession>
<dbReference type="HOGENOM" id="CLU_027402_36_0_0"/>
<name>A7NJ96_ROSCS</name>
<gene>
    <name evidence="1" type="ordered locus">Rcas_1471</name>
</gene>
<dbReference type="EMBL" id="CP000804">
    <property type="protein sequence ID" value="ABU57566.1"/>
    <property type="molecule type" value="Genomic_DNA"/>
</dbReference>
<evidence type="ECO:0008006" key="3">
    <source>
        <dbReference type="Google" id="ProtNLM"/>
    </source>
</evidence>
<evidence type="ECO:0000313" key="1">
    <source>
        <dbReference type="EMBL" id="ABU57566.1"/>
    </source>
</evidence>
<dbReference type="SUPFAM" id="SSF48295">
    <property type="entry name" value="TrpR-like"/>
    <property type="match status" value="1"/>
</dbReference>
<dbReference type="Pfam" id="PF06627">
    <property type="entry name" value="DUF1153"/>
    <property type="match status" value="1"/>
</dbReference>
<proteinExistence type="predicted"/>
<sequence length="113" mass="13225">MQSPILLPWTVRPPQRWTVKRRVALVLAILRGETIASESVRRHGLTVAEIERWKERFLGGAENALRSRPLDDEDLKDQKIKRQQRKVGELVMDIDILKESSKTNPSQRRMRDE</sequence>
<dbReference type="Proteomes" id="UP000000263">
    <property type="component" value="Chromosome"/>
</dbReference>
<dbReference type="GO" id="GO:0043565">
    <property type="term" value="F:sequence-specific DNA binding"/>
    <property type="evidence" value="ECO:0007669"/>
    <property type="project" value="InterPro"/>
</dbReference>
<dbReference type="InterPro" id="IPR036388">
    <property type="entry name" value="WH-like_DNA-bd_sf"/>
</dbReference>
<dbReference type="KEGG" id="rca:Rcas_1471"/>
<dbReference type="Gene3D" id="1.10.10.10">
    <property type="entry name" value="Winged helix-like DNA-binding domain superfamily/Winged helix DNA-binding domain"/>
    <property type="match status" value="1"/>
</dbReference>
<dbReference type="InterPro" id="IPR009534">
    <property type="entry name" value="DUF1153"/>
</dbReference>
<dbReference type="AlphaFoldDB" id="A7NJ96"/>
<reference evidence="1 2" key="1">
    <citation type="submission" date="2007-08" db="EMBL/GenBank/DDBJ databases">
        <title>Complete sequence of Roseiflexus castenholzii DSM 13941.</title>
        <authorList>
            <consortium name="US DOE Joint Genome Institute"/>
            <person name="Copeland A."/>
            <person name="Lucas S."/>
            <person name="Lapidus A."/>
            <person name="Barry K."/>
            <person name="Glavina del Rio T."/>
            <person name="Dalin E."/>
            <person name="Tice H."/>
            <person name="Pitluck S."/>
            <person name="Thompson L.S."/>
            <person name="Brettin T."/>
            <person name="Bruce D."/>
            <person name="Detter J.C."/>
            <person name="Han C."/>
            <person name="Tapia R."/>
            <person name="Schmutz J."/>
            <person name="Larimer F."/>
            <person name="Land M."/>
            <person name="Hauser L."/>
            <person name="Kyrpides N."/>
            <person name="Mikhailova N."/>
            <person name="Bryant D.A."/>
            <person name="Hanada S."/>
            <person name="Tsukatani Y."/>
            <person name="Richardson P."/>
        </authorList>
    </citation>
    <scope>NUCLEOTIDE SEQUENCE [LARGE SCALE GENOMIC DNA]</scope>
    <source>
        <strain evidence="2">DSM 13941 / HLO8</strain>
    </source>
</reference>
<keyword evidence="2" id="KW-1185">Reference proteome</keyword>